<sequence>MQIFRSIDSNSIRGFPKDPKDATNNNLVCGKNVLIDMSIHTAYVKAIRSAQHFIYIENQYFIGSSYSWGSHKDLGANNLIPMEIALKIADKIRAHERFAAYIVIPMWPEGNPTGAATQRILFWQHKTMQMMYETIYKALMEVGLEDAYSPQDYLNFFCLGNREAFGAHDTSAMSSSTAANSPQALSQKSRRFMIYVHSKGMIVDDEYVLLGSANINQRSLEGTRDTEIAMGAYQPSHTWALKQSSPHGQIYGYRMSLWAEHIGAVEECFAQPESLECVRRIRTLGDMNWKQFVADEVTEMRGHLLKYPVEVDRKGKVKPLPGCGSFPDVSGNIVGSFLVIQENLTI</sequence>
<evidence type="ECO:0000256" key="4">
    <source>
        <dbReference type="ARBA" id="ARBA00022737"/>
    </source>
</evidence>
<evidence type="ECO:0000256" key="11">
    <source>
        <dbReference type="ARBA" id="ARBA00042781"/>
    </source>
</evidence>
<dbReference type="SUPFAM" id="SSF56024">
    <property type="entry name" value="Phospholipase D/nuclease"/>
    <property type="match status" value="1"/>
</dbReference>
<evidence type="ECO:0000256" key="2">
    <source>
        <dbReference type="ARBA" id="ARBA00012027"/>
    </source>
</evidence>
<dbReference type="InterPro" id="IPR001736">
    <property type="entry name" value="PLipase_D/transphosphatidylase"/>
</dbReference>
<evidence type="ECO:0000256" key="5">
    <source>
        <dbReference type="ARBA" id="ARBA00022801"/>
    </source>
</evidence>
<organism evidence="13">
    <name type="scientific">Rhizophora mucronata</name>
    <name type="common">Asiatic mangrove</name>
    <dbReference type="NCBI Taxonomy" id="61149"/>
    <lineage>
        <taxon>Eukaryota</taxon>
        <taxon>Viridiplantae</taxon>
        <taxon>Streptophyta</taxon>
        <taxon>Embryophyta</taxon>
        <taxon>Tracheophyta</taxon>
        <taxon>Spermatophyta</taxon>
        <taxon>Magnoliopsida</taxon>
        <taxon>eudicotyledons</taxon>
        <taxon>Gunneridae</taxon>
        <taxon>Pentapetalae</taxon>
        <taxon>rosids</taxon>
        <taxon>fabids</taxon>
        <taxon>Malpighiales</taxon>
        <taxon>Rhizophoraceae</taxon>
        <taxon>Rhizophora</taxon>
    </lineage>
</organism>
<evidence type="ECO:0000256" key="9">
    <source>
        <dbReference type="ARBA" id="ARBA00041119"/>
    </source>
</evidence>
<reference evidence="13" key="1">
    <citation type="submission" date="2018-02" db="EMBL/GenBank/DDBJ databases">
        <title>Rhizophora mucronata_Transcriptome.</title>
        <authorList>
            <person name="Meera S.P."/>
            <person name="Sreeshan A."/>
            <person name="Augustine A."/>
        </authorList>
    </citation>
    <scope>NUCLEOTIDE SEQUENCE</scope>
    <source>
        <tissue evidence="13">Leaf</tissue>
    </source>
</reference>
<dbReference type="FunFam" id="3.30.870.10:FF:000027">
    <property type="entry name" value="Phospholipase D"/>
    <property type="match status" value="1"/>
</dbReference>
<dbReference type="GO" id="GO:0004630">
    <property type="term" value="F:phospholipase D activity"/>
    <property type="evidence" value="ECO:0007669"/>
    <property type="project" value="UniProtKB-EC"/>
</dbReference>
<dbReference type="Gene3D" id="3.30.870.10">
    <property type="entry name" value="Endonuclease Chain A"/>
    <property type="match status" value="1"/>
</dbReference>
<keyword evidence="8" id="KW-0443">Lipid metabolism</keyword>
<accession>A0A2P2L0H4</accession>
<dbReference type="SMART" id="SM00155">
    <property type="entry name" value="PLDc"/>
    <property type="match status" value="1"/>
</dbReference>
<dbReference type="Pfam" id="PF12357">
    <property type="entry name" value="PLD_C"/>
    <property type="match status" value="1"/>
</dbReference>
<name>A0A2P2L0H4_RHIMU</name>
<keyword evidence="4" id="KW-0677">Repeat</keyword>
<keyword evidence="6" id="KW-0106">Calcium</keyword>
<protein>
    <recommendedName>
        <fullName evidence="9">Phospholipase D alpha 1</fullName>
        <ecNumber evidence="2">3.1.4.4</ecNumber>
    </recommendedName>
    <alternativeName>
        <fullName evidence="10">Choline phosphatase 1</fullName>
    </alternativeName>
    <alternativeName>
        <fullName evidence="11">Phosphatidylcholine-hydrolyzing phospholipase D 1</fullName>
    </alternativeName>
</protein>
<evidence type="ECO:0000256" key="6">
    <source>
        <dbReference type="ARBA" id="ARBA00022837"/>
    </source>
</evidence>
<dbReference type="PANTHER" id="PTHR18896:SF65">
    <property type="entry name" value="PHOSPHOLIPASE D BETA 1"/>
    <property type="match status" value="1"/>
</dbReference>
<evidence type="ECO:0000313" key="13">
    <source>
        <dbReference type="EMBL" id="MBX11481.1"/>
    </source>
</evidence>
<evidence type="ECO:0000256" key="3">
    <source>
        <dbReference type="ARBA" id="ARBA00022723"/>
    </source>
</evidence>
<evidence type="ECO:0000256" key="7">
    <source>
        <dbReference type="ARBA" id="ARBA00022963"/>
    </source>
</evidence>
<comment type="catalytic activity">
    <reaction evidence="1">
        <text>a 1,2-diacyl-sn-glycero-3-phosphocholine + H2O = a 1,2-diacyl-sn-glycero-3-phosphate + choline + H(+)</text>
        <dbReference type="Rhea" id="RHEA:14445"/>
        <dbReference type="ChEBI" id="CHEBI:15354"/>
        <dbReference type="ChEBI" id="CHEBI:15377"/>
        <dbReference type="ChEBI" id="CHEBI:15378"/>
        <dbReference type="ChEBI" id="CHEBI:57643"/>
        <dbReference type="ChEBI" id="CHEBI:58608"/>
        <dbReference type="EC" id="3.1.4.4"/>
    </reaction>
</comment>
<dbReference type="EMBL" id="GGEC01030997">
    <property type="protein sequence ID" value="MBX11481.1"/>
    <property type="molecule type" value="Transcribed_RNA"/>
</dbReference>
<evidence type="ECO:0000259" key="12">
    <source>
        <dbReference type="PROSITE" id="PS50035"/>
    </source>
</evidence>
<dbReference type="Pfam" id="PF00614">
    <property type="entry name" value="PLDc"/>
    <property type="match status" value="1"/>
</dbReference>
<feature type="domain" description="PLD phosphodiesterase" evidence="12">
    <location>
        <begin position="192"/>
        <end position="219"/>
    </location>
</feature>
<evidence type="ECO:0000256" key="8">
    <source>
        <dbReference type="ARBA" id="ARBA00023098"/>
    </source>
</evidence>
<keyword evidence="3" id="KW-0479">Metal-binding</keyword>
<dbReference type="GO" id="GO:0046872">
    <property type="term" value="F:metal ion binding"/>
    <property type="evidence" value="ECO:0007669"/>
    <property type="project" value="UniProtKB-KW"/>
</dbReference>
<dbReference type="InterPro" id="IPR024632">
    <property type="entry name" value="PLipase_D_C"/>
</dbReference>
<dbReference type="InterPro" id="IPR015679">
    <property type="entry name" value="PLipase_D_fam"/>
</dbReference>
<dbReference type="EC" id="3.1.4.4" evidence="2"/>
<evidence type="ECO:0000256" key="1">
    <source>
        <dbReference type="ARBA" id="ARBA00000798"/>
    </source>
</evidence>
<dbReference type="PROSITE" id="PS50035">
    <property type="entry name" value="PLD"/>
    <property type="match status" value="1"/>
</dbReference>
<dbReference type="GO" id="GO:0005886">
    <property type="term" value="C:plasma membrane"/>
    <property type="evidence" value="ECO:0007669"/>
    <property type="project" value="TreeGrafter"/>
</dbReference>
<dbReference type="AlphaFoldDB" id="A0A2P2L0H4"/>
<proteinExistence type="predicted"/>
<dbReference type="GO" id="GO:0009395">
    <property type="term" value="P:phospholipid catabolic process"/>
    <property type="evidence" value="ECO:0007669"/>
    <property type="project" value="TreeGrafter"/>
</dbReference>
<dbReference type="PANTHER" id="PTHR18896">
    <property type="entry name" value="PHOSPHOLIPASE D"/>
    <property type="match status" value="1"/>
</dbReference>
<evidence type="ECO:0000256" key="10">
    <source>
        <dbReference type="ARBA" id="ARBA00042228"/>
    </source>
</evidence>
<keyword evidence="5" id="KW-0378">Hydrolase</keyword>
<keyword evidence="7" id="KW-0442">Lipid degradation</keyword>